<reference evidence="1" key="2">
    <citation type="submission" date="2016-06" db="EMBL/GenBank/DDBJ databases">
        <title>The genome of a short-lived fish provides insights into sex chromosome evolution and the genetic control of aging.</title>
        <authorList>
            <person name="Reichwald K."/>
            <person name="Felder M."/>
            <person name="Petzold A."/>
            <person name="Koch P."/>
            <person name="Groth M."/>
            <person name="Platzer M."/>
        </authorList>
    </citation>
    <scope>NUCLEOTIDE SEQUENCE</scope>
    <source>
        <tissue evidence="1">Brain</tissue>
    </source>
</reference>
<organism evidence="1">
    <name type="scientific">Iconisemion striatum</name>
    <dbReference type="NCBI Taxonomy" id="60296"/>
    <lineage>
        <taxon>Eukaryota</taxon>
        <taxon>Metazoa</taxon>
        <taxon>Chordata</taxon>
        <taxon>Craniata</taxon>
        <taxon>Vertebrata</taxon>
        <taxon>Euteleostomi</taxon>
        <taxon>Actinopterygii</taxon>
        <taxon>Neopterygii</taxon>
        <taxon>Teleostei</taxon>
        <taxon>Neoteleostei</taxon>
        <taxon>Acanthomorphata</taxon>
        <taxon>Ovalentaria</taxon>
        <taxon>Atherinomorphae</taxon>
        <taxon>Cyprinodontiformes</taxon>
        <taxon>Nothobranchiidae</taxon>
        <taxon>Iconisemion</taxon>
    </lineage>
</organism>
<feature type="non-terminal residue" evidence="1">
    <location>
        <position position="80"/>
    </location>
</feature>
<dbReference type="AlphaFoldDB" id="A0A1A7XDY9"/>
<gene>
    <name evidence="1" type="primary">TDRD9</name>
</gene>
<name>A0A1A7XDY9_9TELE</name>
<feature type="non-terminal residue" evidence="1">
    <location>
        <position position="1"/>
    </location>
</feature>
<sequence>LRTVSCTTNRSRLCSAAADRSRPSSLRAPERMWSSTRPPGLQACCLKCFLPSSWPFKALLWSFQSTPLRRLNPVVEVNRS</sequence>
<proteinExistence type="predicted"/>
<reference evidence="1" key="1">
    <citation type="submission" date="2016-05" db="EMBL/GenBank/DDBJ databases">
        <authorList>
            <person name="Lavstsen T."/>
            <person name="Jespersen J.S."/>
        </authorList>
    </citation>
    <scope>NUCLEOTIDE SEQUENCE</scope>
    <source>
        <tissue evidence="1">Brain</tissue>
    </source>
</reference>
<accession>A0A1A7XDY9</accession>
<protein>
    <submittedName>
        <fullName evidence="1">Tudor domain containing 9</fullName>
    </submittedName>
</protein>
<dbReference type="EMBL" id="HADW01014916">
    <property type="protein sequence ID" value="SBP16316.1"/>
    <property type="molecule type" value="Transcribed_RNA"/>
</dbReference>
<evidence type="ECO:0000313" key="1">
    <source>
        <dbReference type="EMBL" id="SBP16316.1"/>
    </source>
</evidence>